<reference evidence="3 4" key="2">
    <citation type="submission" date="2017-09" db="EMBL/GenBank/DDBJ databases">
        <title>Tripartite evolution among Lactobacillus johnsonii, Lactobacillus taiwanensis, Lactobacillus reuteri and their rodent host.</title>
        <authorList>
            <person name="Wang T."/>
            <person name="Knowles S."/>
            <person name="Cheng C."/>
        </authorList>
    </citation>
    <scope>NUCLEOTIDE SEQUENCE [LARGE SCALE GENOMIC DNA]</scope>
    <source>
        <strain evidence="3 4">114h</strain>
    </source>
</reference>
<protein>
    <recommendedName>
        <fullName evidence="5">Phage holin</fullName>
    </recommendedName>
</protein>
<evidence type="ECO:0000256" key="1">
    <source>
        <dbReference type="SAM" id="MobiDB-lite"/>
    </source>
</evidence>
<keyword evidence="2" id="KW-0472">Membrane</keyword>
<dbReference type="EMBL" id="NGPL01000015">
    <property type="protein sequence ID" value="OYS70484.1"/>
    <property type="molecule type" value="Genomic_DNA"/>
</dbReference>
<keyword evidence="2" id="KW-0812">Transmembrane</keyword>
<feature type="compositionally biased region" description="Polar residues" evidence="1">
    <location>
        <begin position="111"/>
        <end position="121"/>
    </location>
</feature>
<proteinExistence type="predicted"/>
<accession>A0A256SUF4</accession>
<gene>
    <name evidence="3" type="ORF">CBF96_01960</name>
</gene>
<keyword evidence="2" id="KW-1133">Transmembrane helix</keyword>
<organism evidence="3 4">
    <name type="scientific">Limosilactobacillus reuteri</name>
    <name type="common">Lactobacillus reuteri</name>
    <dbReference type="NCBI Taxonomy" id="1598"/>
    <lineage>
        <taxon>Bacteria</taxon>
        <taxon>Bacillati</taxon>
        <taxon>Bacillota</taxon>
        <taxon>Bacilli</taxon>
        <taxon>Lactobacillales</taxon>
        <taxon>Lactobacillaceae</taxon>
        <taxon>Limosilactobacillus</taxon>
    </lineage>
</organism>
<evidence type="ECO:0000313" key="3">
    <source>
        <dbReference type="EMBL" id="OYS70484.1"/>
    </source>
</evidence>
<comment type="caution">
    <text evidence="3">The sequence shown here is derived from an EMBL/GenBank/DDBJ whole genome shotgun (WGS) entry which is preliminary data.</text>
</comment>
<feature type="transmembrane region" description="Helical" evidence="2">
    <location>
        <begin position="12"/>
        <end position="29"/>
    </location>
</feature>
<dbReference type="Proteomes" id="UP000215747">
    <property type="component" value="Unassembled WGS sequence"/>
</dbReference>
<feature type="region of interest" description="Disordered" evidence="1">
    <location>
        <begin position="110"/>
        <end position="130"/>
    </location>
</feature>
<evidence type="ECO:0000313" key="4">
    <source>
        <dbReference type="Proteomes" id="UP000215747"/>
    </source>
</evidence>
<reference evidence="4" key="1">
    <citation type="submission" date="2017-05" db="EMBL/GenBank/DDBJ databases">
        <authorList>
            <person name="Lin X.B."/>
            <person name="Stothard P."/>
            <person name="Tasseva G."/>
            <person name="Walter J."/>
        </authorList>
    </citation>
    <scope>NUCLEOTIDE SEQUENCE [LARGE SCALE GENOMIC DNA]</scope>
    <source>
        <strain evidence="4">114h</strain>
    </source>
</reference>
<dbReference type="AlphaFoldDB" id="A0A256SUF4"/>
<dbReference type="RefSeq" id="WP_094536618.1">
    <property type="nucleotide sequence ID" value="NZ_NGPL01000015.1"/>
</dbReference>
<evidence type="ECO:0000256" key="2">
    <source>
        <dbReference type="SAM" id="Phobius"/>
    </source>
</evidence>
<sequence length="130" mass="14103">MTKLITDIGDWLISSGALTALFIFAWKYLKPVMEAKKLHAKTAQEKELLSLIESLADNAVNSLVSNSAMSGHDKFKVATSLVGSTLADKGFNVDKTTIEHAVQSAYEKSDLTPTINPNEEPQTGVVVTHE</sequence>
<evidence type="ECO:0008006" key="5">
    <source>
        <dbReference type="Google" id="ProtNLM"/>
    </source>
</evidence>
<name>A0A256SUF4_LIMRT</name>